<feature type="compositionally biased region" description="Basic and acidic residues" evidence="1">
    <location>
        <begin position="96"/>
        <end position="106"/>
    </location>
</feature>
<keyword evidence="3" id="KW-1185">Reference proteome</keyword>
<feature type="compositionally biased region" description="Polar residues" evidence="1">
    <location>
        <begin position="71"/>
        <end position="86"/>
    </location>
</feature>
<dbReference type="EMBL" id="JBJUIK010000003">
    <property type="protein sequence ID" value="KAL3533527.1"/>
    <property type="molecule type" value="Genomic_DNA"/>
</dbReference>
<evidence type="ECO:0000256" key="1">
    <source>
        <dbReference type="SAM" id="MobiDB-lite"/>
    </source>
</evidence>
<feature type="region of interest" description="Disordered" evidence="1">
    <location>
        <begin position="33"/>
        <end position="123"/>
    </location>
</feature>
<dbReference type="AlphaFoldDB" id="A0ABD3AQN8"/>
<proteinExistence type="predicted"/>
<feature type="compositionally biased region" description="Polar residues" evidence="1">
    <location>
        <begin position="107"/>
        <end position="120"/>
    </location>
</feature>
<evidence type="ECO:0000313" key="2">
    <source>
        <dbReference type="EMBL" id="KAL3533527.1"/>
    </source>
</evidence>
<reference evidence="2 3" key="1">
    <citation type="submission" date="2024-11" db="EMBL/GenBank/DDBJ databases">
        <title>A near-complete genome assembly of Cinchona calisaya.</title>
        <authorList>
            <person name="Lian D.C."/>
            <person name="Zhao X.W."/>
            <person name="Wei L."/>
        </authorList>
    </citation>
    <scope>NUCLEOTIDE SEQUENCE [LARGE SCALE GENOMIC DNA]</scope>
    <source>
        <tissue evidence="2">Nenye</tissue>
    </source>
</reference>
<comment type="caution">
    <text evidence="2">The sequence shown here is derived from an EMBL/GenBank/DDBJ whole genome shotgun (WGS) entry which is preliminary data.</text>
</comment>
<feature type="compositionally biased region" description="Polar residues" evidence="1">
    <location>
        <begin position="37"/>
        <end position="57"/>
    </location>
</feature>
<name>A0ABD3AQN8_9GENT</name>
<accession>A0ABD3AQN8</accession>
<sequence>MTVKGEKSIAKEKTAPIFGVRISQIQTYALRRIRELPNSQGPTPENNQTSNQASLTLSKIPELCQPVEKPSASQVALVQDDMNTSDACEENSDDNGDAKDDDHKQDPSSTRNQSPAQQLSKMGYISTIVPASNIVGACKICSSSRPRWRWHRPEI</sequence>
<dbReference type="Proteomes" id="UP001630127">
    <property type="component" value="Unassembled WGS sequence"/>
</dbReference>
<gene>
    <name evidence="2" type="ORF">ACH5RR_007048</name>
</gene>
<organism evidence="2 3">
    <name type="scientific">Cinchona calisaya</name>
    <dbReference type="NCBI Taxonomy" id="153742"/>
    <lineage>
        <taxon>Eukaryota</taxon>
        <taxon>Viridiplantae</taxon>
        <taxon>Streptophyta</taxon>
        <taxon>Embryophyta</taxon>
        <taxon>Tracheophyta</taxon>
        <taxon>Spermatophyta</taxon>
        <taxon>Magnoliopsida</taxon>
        <taxon>eudicotyledons</taxon>
        <taxon>Gunneridae</taxon>
        <taxon>Pentapetalae</taxon>
        <taxon>asterids</taxon>
        <taxon>lamiids</taxon>
        <taxon>Gentianales</taxon>
        <taxon>Rubiaceae</taxon>
        <taxon>Cinchonoideae</taxon>
        <taxon>Cinchoneae</taxon>
        <taxon>Cinchona</taxon>
    </lineage>
</organism>
<evidence type="ECO:0000313" key="3">
    <source>
        <dbReference type="Proteomes" id="UP001630127"/>
    </source>
</evidence>
<protein>
    <submittedName>
        <fullName evidence="2">Uncharacterized protein</fullName>
    </submittedName>
</protein>